<keyword evidence="3" id="KW-1185">Reference proteome</keyword>
<feature type="region of interest" description="Disordered" evidence="1">
    <location>
        <begin position="1"/>
        <end position="31"/>
    </location>
</feature>
<dbReference type="EMBL" id="PKMF04000039">
    <property type="protein sequence ID" value="KAK7856118.1"/>
    <property type="molecule type" value="Genomic_DNA"/>
</dbReference>
<evidence type="ECO:0000313" key="3">
    <source>
        <dbReference type="Proteomes" id="UP000237347"/>
    </source>
</evidence>
<name>A0AAW0LYL6_QUESU</name>
<sequence>MEKNPPRVSSENGTHLEASRVGPTSSRKSRYSVVEDGAGGDQIECSGKHCKACTAGLIADCVALCCCPCAVVNFLALAFVKVPWMVGRRLWLGFKKKKKGQSQSESRLETKRKCSKRSESSGCVVVERDIGNVRRKRVDQEDILPEIASGFFEEEGMESGSARFEAERVWLELYQVGHLGFGRVSFTGIQSLGKGN</sequence>
<dbReference type="Proteomes" id="UP000237347">
    <property type="component" value="Unassembled WGS sequence"/>
</dbReference>
<evidence type="ECO:0000313" key="2">
    <source>
        <dbReference type="EMBL" id="KAK7856118.1"/>
    </source>
</evidence>
<dbReference type="PANTHER" id="PTHR33264">
    <property type="entry name" value="EXPRESSED PROTEIN"/>
    <property type="match status" value="1"/>
</dbReference>
<protein>
    <recommendedName>
        <fullName evidence="4">Transmembrane protein</fullName>
    </recommendedName>
</protein>
<dbReference type="PANTHER" id="PTHR33264:SF6">
    <property type="entry name" value="OS01G0638800 PROTEIN"/>
    <property type="match status" value="1"/>
</dbReference>
<dbReference type="Gramene" id="rna-CFP56_15546">
    <property type="protein sequence ID" value="cds-POF23065.1"/>
    <property type="gene ID" value="gene-CFP56_15546"/>
</dbReference>
<accession>A0AAW0LYL6</accession>
<proteinExistence type="predicted"/>
<evidence type="ECO:0008006" key="4">
    <source>
        <dbReference type="Google" id="ProtNLM"/>
    </source>
</evidence>
<evidence type="ECO:0000256" key="1">
    <source>
        <dbReference type="SAM" id="MobiDB-lite"/>
    </source>
</evidence>
<dbReference type="AlphaFoldDB" id="A0AAW0LYL6"/>
<reference evidence="2 3" key="1">
    <citation type="journal article" date="2018" name="Sci. Data">
        <title>The draft genome sequence of cork oak.</title>
        <authorList>
            <person name="Ramos A.M."/>
            <person name="Usie A."/>
            <person name="Barbosa P."/>
            <person name="Barros P.M."/>
            <person name="Capote T."/>
            <person name="Chaves I."/>
            <person name="Simoes F."/>
            <person name="Abreu I."/>
            <person name="Carrasquinho I."/>
            <person name="Faro C."/>
            <person name="Guimaraes J.B."/>
            <person name="Mendonca D."/>
            <person name="Nobrega F."/>
            <person name="Rodrigues L."/>
            <person name="Saibo N.J.M."/>
            <person name="Varela M.C."/>
            <person name="Egas C."/>
            <person name="Matos J."/>
            <person name="Miguel C.M."/>
            <person name="Oliveira M.M."/>
            <person name="Ricardo C.P."/>
            <person name="Goncalves S."/>
        </authorList>
    </citation>
    <scope>NUCLEOTIDE SEQUENCE [LARGE SCALE GENOMIC DNA]</scope>
    <source>
        <strain evidence="3">cv. HL8</strain>
    </source>
</reference>
<organism evidence="2 3">
    <name type="scientific">Quercus suber</name>
    <name type="common">Cork oak</name>
    <dbReference type="NCBI Taxonomy" id="58331"/>
    <lineage>
        <taxon>Eukaryota</taxon>
        <taxon>Viridiplantae</taxon>
        <taxon>Streptophyta</taxon>
        <taxon>Embryophyta</taxon>
        <taxon>Tracheophyta</taxon>
        <taxon>Spermatophyta</taxon>
        <taxon>Magnoliopsida</taxon>
        <taxon>eudicotyledons</taxon>
        <taxon>Gunneridae</taxon>
        <taxon>Pentapetalae</taxon>
        <taxon>rosids</taxon>
        <taxon>fabids</taxon>
        <taxon>Fagales</taxon>
        <taxon>Fagaceae</taxon>
        <taxon>Quercus</taxon>
    </lineage>
</organism>
<gene>
    <name evidence="2" type="ORF">CFP56_025026</name>
</gene>
<comment type="caution">
    <text evidence="2">The sequence shown here is derived from an EMBL/GenBank/DDBJ whole genome shotgun (WGS) entry which is preliminary data.</text>
</comment>